<evidence type="ECO:0000259" key="4">
    <source>
        <dbReference type="Pfam" id="PF01494"/>
    </source>
</evidence>
<accession>A0A165BYR5</accession>
<dbReference type="SUPFAM" id="SSF54373">
    <property type="entry name" value="FAD-linked reductases, C-terminal domain"/>
    <property type="match status" value="1"/>
</dbReference>
<dbReference type="Pfam" id="PF01494">
    <property type="entry name" value="FAD_binding_3"/>
    <property type="match status" value="1"/>
</dbReference>
<dbReference type="GO" id="GO:0016491">
    <property type="term" value="F:oxidoreductase activity"/>
    <property type="evidence" value="ECO:0007669"/>
    <property type="project" value="UniProtKB-KW"/>
</dbReference>
<dbReference type="GO" id="GO:0044550">
    <property type="term" value="P:secondary metabolite biosynthetic process"/>
    <property type="evidence" value="ECO:0007669"/>
    <property type="project" value="TreeGrafter"/>
</dbReference>
<keyword evidence="3" id="KW-0560">Oxidoreductase</keyword>
<evidence type="ECO:0000256" key="2">
    <source>
        <dbReference type="ARBA" id="ARBA00022827"/>
    </source>
</evidence>
<dbReference type="Gene3D" id="3.50.50.60">
    <property type="entry name" value="FAD/NAD(P)-binding domain"/>
    <property type="match status" value="1"/>
</dbReference>
<dbReference type="PANTHER" id="PTHR46720">
    <property type="entry name" value="HYDROXYLASE, PUTATIVE (AFU_ORTHOLOGUE AFUA_3G01460)-RELATED"/>
    <property type="match status" value="1"/>
</dbReference>
<keyword evidence="6" id="KW-1185">Reference proteome</keyword>
<name>A0A165BYR5_9APHY</name>
<feature type="domain" description="FAD-binding" evidence="4">
    <location>
        <begin position="16"/>
        <end position="142"/>
    </location>
</feature>
<evidence type="ECO:0000256" key="3">
    <source>
        <dbReference type="ARBA" id="ARBA00023002"/>
    </source>
</evidence>
<sequence length="314" mass="34932">MDIYESTAVLSGVGAGIGVSPRVWQILKELGLEDDLLSITHMKDGQVAPHSMVYRKADQPQGIFVGKIESPFVTYHRAHFQKVLNKHLPDPCKLHMSKRLTTYVTMDTSEIRLQFADGSSVTCNVLVGCDGIRSTVRDAKPVWTGKIMYRSLVPKDVLEAASPGNPLSQEVRISMGKDRCVITYPISQGQQINFGAHVYEPALEGTPYNNPWMHKCAKEEFIGAFSMFESHMQDLLNDGFVLAAILAHLRVTRETVPQALQVYDQIRRPFSQSVAAKSRAVGHIFDLRGEGMEKLTLEESIAGGVSKEQLEQME</sequence>
<protein>
    <recommendedName>
        <fullName evidence="4">FAD-binding domain-containing protein</fullName>
    </recommendedName>
</protein>
<evidence type="ECO:0000256" key="1">
    <source>
        <dbReference type="ARBA" id="ARBA00022630"/>
    </source>
</evidence>
<gene>
    <name evidence="5" type="ORF">LAESUDRAFT_815649</name>
</gene>
<dbReference type="SUPFAM" id="SSF51905">
    <property type="entry name" value="FAD/NAD(P)-binding domain"/>
    <property type="match status" value="1"/>
</dbReference>
<dbReference type="AlphaFoldDB" id="A0A165BYR5"/>
<dbReference type="OrthoDB" id="417877at2759"/>
<dbReference type="InterPro" id="IPR002938">
    <property type="entry name" value="FAD-bd"/>
</dbReference>
<organism evidence="5 6">
    <name type="scientific">Laetiporus sulphureus 93-53</name>
    <dbReference type="NCBI Taxonomy" id="1314785"/>
    <lineage>
        <taxon>Eukaryota</taxon>
        <taxon>Fungi</taxon>
        <taxon>Dikarya</taxon>
        <taxon>Basidiomycota</taxon>
        <taxon>Agaricomycotina</taxon>
        <taxon>Agaricomycetes</taxon>
        <taxon>Polyporales</taxon>
        <taxon>Laetiporus</taxon>
    </lineage>
</organism>
<dbReference type="InParanoid" id="A0A165BYR5"/>
<evidence type="ECO:0000313" key="5">
    <source>
        <dbReference type="EMBL" id="KZT01893.1"/>
    </source>
</evidence>
<evidence type="ECO:0000313" key="6">
    <source>
        <dbReference type="Proteomes" id="UP000076871"/>
    </source>
</evidence>
<dbReference type="PANTHER" id="PTHR46720:SF3">
    <property type="entry name" value="FAD-BINDING DOMAIN-CONTAINING PROTEIN-RELATED"/>
    <property type="match status" value="1"/>
</dbReference>
<reference evidence="5 6" key="1">
    <citation type="journal article" date="2016" name="Mol. Biol. Evol.">
        <title>Comparative Genomics of Early-Diverging Mushroom-Forming Fungi Provides Insights into the Origins of Lignocellulose Decay Capabilities.</title>
        <authorList>
            <person name="Nagy L.G."/>
            <person name="Riley R."/>
            <person name="Tritt A."/>
            <person name="Adam C."/>
            <person name="Daum C."/>
            <person name="Floudas D."/>
            <person name="Sun H."/>
            <person name="Yadav J.S."/>
            <person name="Pangilinan J."/>
            <person name="Larsson K.H."/>
            <person name="Matsuura K."/>
            <person name="Barry K."/>
            <person name="Labutti K."/>
            <person name="Kuo R."/>
            <person name="Ohm R.A."/>
            <person name="Bhattacharya S.S."/>
            <person name="Shirouzu T."/>
            <person name="Yoshinaga Y."/>
            <person name="Martin F.M."/>
            <person name="Grigoriev I.V."/>
            <person name="Hibbett D.S."/>
        </authorList>
    </citation>
    <scope>NUCLEOTIDE SEQUENCE [LARGE SCALE GENOMIC DNA]</scope>
    <source>
        <strain evidence="5 6">93-53</strain>
    </source>
</reference>
<dbReference type="InterPro" id="IPR036188">
    <property type="entry name" value="FAD/NAD-bd_sf"/>
</dbReference>
<dbReference type="RefSeq" id="XP_040759633.1">
    <property type="nucleotide sequence ID" value="XM_040914707.1"/>
</dbReference>
<dbReference type="EMBL" id="KV427658">
    <property type="protein sequence ID" value="KZT01893.1"/>
    <property type="molecule type" value="Genomic_DNA"/>
</dbReference>
<keyword evidence="1" id="KW-0285">Flavoprotein</keyword>
<dbReference type="Proteomes" id="UP000076871">
    <property type="component" value="Unassembled WGS sequence"/>
</dbReference>
<keyword evidence="2" id="KW-0274">FAD</keyword>
<dbReference type="GeneID" id="63831734"/>
<dbReference type="STRING" id="1314785.A0A165BYR5"/>
<proteinExistence type="predicted"/>
<dbReference type="InterPro" id="IPR051104">
    <property type="entry name" value="FAD_monoxygenase"/>
</dbReference>
<dbReference type="GO" id="GO:0071949">
    <property type="term" value="F:FAD binding"/>
    <property type="evidence" value="ECO:0007669"/>
    <property type="project" value="InterPro"/>
</dbReference>